<evidence type="ECO:0000259" key="3">
    <source>
        <dbReference type="PROSITE" id="PS50883"/>
    </source>
</evidence>
<dbReference type="InterPro" id="IPR000014">
    <property type="entry name" value="PAS"/>
</dbReference>
<evidence type="ECO:0000259" key="2">
    <source>
        <dbReference type="PROSITE" id="PS50112"/>
    </source>
</evidence>
<dbReference type="GO" id="GO:0000160">
    <property type="term" value="P:phosphorelay signal transduction system"/>
    <property type="evidence" value="ECO:0007669"/>
    <property type="project" value="InterPro"/>
</dbReference>
<dbReference type="Gene3D" id="3.20.20.450">
    <property type="entry name" value="EAL domain"/>
    <property type="match status" value="1"/>
</dbReference>
<reference evidence="5" key="1">
    <citation type="submission" date="2018-06" db="EMBL/GenBank/DDBJ databases">
        <authorList>
            <person name="Zhirakovskaya E."/>
        </authorList>
    </citation>
    <scope>NUCLEOTIDE SEQUENCE</scope>
</reference>
<dbReference type="InterPro" id="IPR035919">
    <property type="entry name" value="EAL_sf"/>
</dbReference>
<feature type="domain" description="PAS" evidence="2">
    <location>
        <begin position="273"/>
        <end position="311"/>
    </location>
</feature>
<evidence type="ECO:0000259" key="4">
    <source>
        <dbReference type="PROSITE" id="PS50887"/>
    </source>
</evidence>
<dbReference type="CDD" id="cd01949">
    <property type="entry name" value="GGDEF"/>
    <property type="match status" value="1"/>
</dbReference>
<dbReference type="PROSITE" id="PS50887">
    <property type="entry name" value="GGDEF"/>
    <property type="match status" value="1"/>
</dbReference>
<dbReference type="Pfam" id="PF00072">
    <property type="entry name" value="Response_reg"/>
    <property type="match status" value="1"/>
</dbReference>
<dbReference type="PROSITE" id="PS50110">
    <property type="entry name" value="RESPONSE_REGULATORY"/>
    <property type="match status" value="1"/>
</dbReference>
<dbReference type="SUPFAM" id="SSF141868">
    <property type="entry name" value="EAL domain-like"/>
    <property type="match status" value="1"/>
</dbReference>
<name>A0A3B0Z181_9ZZZZ</name>
<dbReference type="SMART" id="SM00448">
    <property type="entry name" value="REC"/>
    <property type="match status" value="1"/>
</dbReference>
<dbReference type="CDD" id="cd00156">
    <property type="entry name" value="REC"/>
    <property type="match status" value="1"/>
</dbReference>
<dbReference type="PROSITE" id="PS50112">
    <property type="entry name" value="PAS"/>
    <property type="match status" value="1"/>
</dbReference>
<dbReference type="SUPFAM" id="SSF52172">
    <property type="entry name" value="CheY-like"/>
    <property type="match status" value="1"/>
</dbReference>
<dbReference type="PANTHER" id="PTHR44757:SF2">
    <property type="entry name" value="BIOFILM ARCHITECTURE MAINTENANCE PROTEIN MBAA"/>
    <property type="match status" value="1"/>
</dbReference>
<dbReference type="NCBIfam" id="TIGR00254">
    <property type="entry name" value="GGDEF"/>
    <property type="match status" value="1"/>
</dbReference>
<dbReference type="Pfam" id="PF13426">
    <property type="entry name" value="PAS_9"/>
    <property type="match status" value="1"/>
</dbReference>
<dbReference type="SUPFAM" id="SSF55073">
    <property type="entry name" value="Nucleotide cyclase"/>
    <property type="match status" value="1"/>
</dbReference>
<proteinExistence type="predicted"/>
<dbReference type="InterPro" id="IPR029787">
    <property type="entry name" value="Nucleotide_cyclase"/>
</dbReference>
<gene>
    <name evidence="5" type="ORF">MNBD_GAMMA12-188</name>
</gene>
<dbReference type="PANTHER" id="PTHR44757">
    <property type="entry name" value="DIGUANYLATE CYCLASE DGCP"/>
    <property type="match status" value="1"/>
</dbReference>
<dbReference type="Gene3D" id="3.30.450.20">
    <property type="entry name" value="PAS domain"/>
    <property type="match status" value="1"/>
</dbReference>
<dbReference type="InterPro" id="IPR035965">
    <property type="entry name" value="PAS-like_dom_sf"/>
</dbReference>
<organism evidence="5">
    <name type="scientific">hydrothermal vent metagenome</name>
    <dbReference type="NCBI Taxonomy" id="652676"/>
    <lineage>
        <taxon>unclassified sequences</taxon>
        <taxon>metagenomes</taxon>
        <taxon>ecological metagenomes</taxon>
    </lineage>
</organism>
<dbReference type="SMART" id="SM00052">
    <property type="entry name" value="EAL"/>
    <property type="match status" value="1"/>
</dbReference>
<dbReference type="PROSITE" id="PS50883">
    <property type="entry name" value="EAL"/>
    <property type="match status" value="1"/>
</dbReference>
<dbReference type="EMBL" id="UOFL01000058">
    <property type="protein sequence ID" value="VAW74456.1"/>
    <property type="molecule type" value="Genomic_DNA"/>
</dbReference>
<feature type="domain" description="EAL" evidence="3">
    <location>
        <begin position="580"/>
        <end position="855"/>
    </location>
</feature>
<protein>
    <submittedName>
        <fullName evidence="5">Diguanylate cyclase/phosphodiesterase (GGDEF &amp; EAL domains) with PAS/PAC sensor(S)</fullName>
    </submittedName>
</protein>
<feature type="domain" description="GGDEF" evidence="4">
    <location>
        <begin position="436"/>
        <end position="569"/>
    </location>
</feature>
<dbReference type="InterPro" id="IPR000160">
    <property type="entry name" value="GGDEF_dom"/>
</dbReference>
<dbReference type="InterPro" id="IPR011006">
    <property type="entry name" value="CheY-like_superfamily"/>
</dbReference>
<dbReference type="Gene3D" id="3.40.50.2300">
    <property type="match status" value="1"/>
</dbReference>
<dbReference type="Pfam" id="PF00563">
    <property type="entry name" value="EAL"/>
    <property type="match status" value="1"/>
</dbReference>
<dbReference type="SMART" id="SM00091">
    <property type="entry name" value="PAS"/>
    <property type="match status" value="1"/>
</dbReference>
<sequence>MQHVLLIEVSATLRHLALTVFRDYDYKVTVCASYTKALHCIDGSGGDSLNDFDAVIFGWPDKSDPDADELIACLSEQNGLDSVVIVLAHEADPAKVDWVTHRPKTAMVLWDDYRESVTVLETFKNISKEVSKPIRTNLATANNIQILFVDDSPTVRVNFRRLLKANGYEVSTACSVADGYEKALQQNFDLAIIDYFMPDGTGDVLCAKLRDNPDTTTITCAIITGTYHDKVIKDSLYAGAVECMFKNEADELFLARIDSMSRMKRILSSVQKDHKRLEGILASVGDGVYGVNIQGEITFINPAALSILGYEDSSNLIGKIPCELFYDKLCVGDDSNEEECELSKAYGTGKQLSARELVFKHTNGQFIDVECTLFPLKIDGVLEGSVVAFRDVTVRKLLEDELKWQATHDSLTKLANRYYFEEQLKTEVSRLKRCKGISALLFLDLDRFKYINDTAGHAAGDKLLLEVGQQLSCRLRSSDTLARIGGDEFAIVLRNIDTQKAYETADIFRGELEAYRFIYEGKSYVINVSIGIAMLNSETTTSGEALANADLACFIAKGKGRNNTHMFVGNADEKSLMDKDLGWSVRLREAIDNDLFILLFQPIVPLATLDTTNLPRDNGILCEQIKEMPNCSIKHNEVLLRLKDSRGRLISPDAFLPTAERFNMMNEVDRWVIKNAVKTLSDIQATGADTSLAINISAQTLEDKSITDYVKEITSHYNVSPHSLVFEITESSAIENLDAANRLMSDLKSLGCTFALDDFGRGFCSFSHLKYIPVEYIKIDGIFVRGVLHDPIDRAIVNSVVQIAHSVGRKTIAEYVESVEVVHCLKEMGVDYIQGYYISRPKEAPENATQVSHTVLTKKAG</sequence>
<dbReference type="AlphaFoldDB" id="A0A3B0Z181"/>
<dbReference type="InterPro" id="IPR043128">
    <property type="entry name" value="Rev_trsase/Diguanyl_cyclase"/>
</dbReference>
<dbReference type="SMART" id="SM00267">
    <property type="entry name" value="GGDEF"/>
    <property type="match status" value="1"/>
</dbReference>
<dbReference type="SUPFAM" id="SSF55785">
    <property type="entry name" value="PYP-like sensor domain (PAS domain)"/>
    <property type="match status" value="1"/>
</dbReference>
<dbReference type="InterPro" id="IPR052155">
    <property type="entry name" value="Biofilm_reg_signaling"/>
</dbReference>
<dbReference type="FunFam" id="3.30.70.270:FF:000001">
    <property type="entry name" value="Diguanylate cyclase domain protein"/>
    <property type="match status" value="1"/>
</dbReference>
<accession>A0A3B0Z181</accession>
<evidence type="ECO:0000259" key="1">
    <source>
        <dbReference type="PROSITE" id="PS50110"/>
    </source>
</evidence>
<dbReference type="CDD" id="cd00130">
    <property type="entry name" value="PAS"/>
    <property type="match status" value="1"/>
</dbReference>
<dbReference type="InterPro" id="IPR001789">
    <property type="entry name" value="Sig_transdc_resp-reg_receiver"/>
</dbReference>
<feature type="domain" description="Response regulatory" evidence="1">
    <location>
        <begin position="145"/>
        <end position="261"/>
    </location>
</feature>
<dbReference type="Gene3D" id="3.30.70.270">
    <property type="match status" value="1"/>
</dbReference>
<dbReference type="InterPro" id="IPR001633">
    <property type="entry name" value="EAL_dom"/>
</dbReference>
<dbReference type="CDD" id="cd01948">
    <property type="entry name" value="EAL"/>
    <property type="match status" value="1"/>
</dbReference>
<dbReference type="NCBIfam" id="TIGR00229">
    <property type="entry name" value="sensory_box"/>
    <property type="match status" value="1"/>
</dbReference>
<evidence type="ECO:0000313" key="5">
    <source>
        <dbReference type="EMBL" id="VAW74456.1"/>
    </source>
</evidence>
<dbReference type="Pfam" id="PF00990">
    <property type="entry name" value="GGDEF"/>
    <property type="match status" value="1"/>
</dbReference>